<dbReference type="EMBL" id="CM004467">
    <property type="protein sequence ID" value="OCT96447.1"/>
    <property type="molecule type" value="Genomic_DNA"/>
</dbReference>
<dbReference type="SUPFAM" id="SSF69593">
    <property type="entry name" value="Glycerol-3-phosphate (1)-acyltransferase"/>
    <property type="match status" value="1"/>
</dbReference>
<evidence type="ECO:0000256" key="4">
    <source>
        <dbReference type="ARBA" id="ARBA00022824"/>
    </source>
</evidence>
<dbReference type="Gene3D" id="1.10.8.10">
    <property type="entry name" value="DNA helicase RuvA subunit, C-terminal domain"/>
    <property type="match status" value="1"/>
</dbReference>
<dbReference type="PANTHER" id="PTHR15486:SF96">
    <property type="entry name" value="LIPID DROPLET-REGULATING VLDL ASSEMBLY FACTOR AUP1"/>
    <property type="match status" value="1"/>
</dbReference>
<evidence type="ECO:0000256" key="7">
    <source>
        <dbReference type="ARBA" id="ARBA00035685"/>
    </source>
</evidence>
<feature type="domain" description="CUE" evidence="12">
    <location>
        <begin position="294"/>
        <end position="336"/>
    </location>
</feature>
<dbReference type="CDD" id="cd14420">
    <property type="entry name" value="CUE_AUP1"/>
    <property type="match status" value="1"/>
</dbReference>
<evidence type="ECO:0000313" key="14">
    <source>
        <dbReference type="Proteomes" id="UP000694892"/>
    </source>
</evidence>
<keyword evidence="5 11" id="KW-0472">Membrane</keyword>
<name>A0A974DT83_XENLA</name>
<dbReference type="InterPro" id="IPR048056">
    <property type="entry name" value="AUP1_CUE"/>
</dbReference>
<accession>A0A974DT83</accession>
<evidence type="ECO:0000313" key="13">
    <source>
        <dbReference type="EMBL" id="OCT96447.1"/>
    </source>
</evidence>
<keyword evidence="3" id="KW-0551">Lipid droplet</keyword>
<dbReference type="Pfam" id="PF02845">
    <property type="entry name" value="CUE"/>
    <property type="match status" value="1"/>
</dbReference>
<dbReference type="InterPro" id="IPR002123">
    <property type="entry name" value="Plipid/glycerol_acylTrfase"/>
</dbReference>
<dbReference type="GO" id="GO:0036503">
    <property type="term" value="P:ERAD pathway"/>
    <property type="evidence" value="ECO:0007669"/>
    <property type="project" value="InterPro"/>
</dbReference>
<comment type="function">
    <text evidence="9">Plays a role in the translocation of terminally misfolded proteins from the endoplasmic reticulum lumen to the cytoplasm and their degradation by the proteasome. Plays a role in lipid droplet formation. Induces lipid droplet clustering.</text>
</comment>
<dbReference type="AlphaFoldDB" id="A0A974DT83"/>
<dbReference type="PROSITE" id="PS51140">
    <property type="entry name" value="CUE"/>
    <property type="match status" value="1"/>
</dbReference>
<proteinExistence type="inferred from homology"/>
<evidence type="ECO:0000256" key="5">
    <source>
        <dbReference type="ARBA" id="ARBA00023136"/>
    </source>
</evidence>
<feature type="transmembrane region" description="Helical" evidence="11">
    <location>
        <begin position="32"/>
        <end position="59"/>
    </location>
</feature>
<sequence length="409" mass="45894">MEASASSRRTMEQPSLESMLELQRFPRNPFSLVLLLLYFPFGLCLFLIRLFIGAHVFLVSCVLPDSVFRRILLRVMSSVLGVYVSHSELRPWDQRGKILICNHRTAFDHSVISRIAPCCSPSVSCAPGFLCWARGFLELGALGSRTQLMESLKHYLSQPGGAPLLLFPEEDTTNGRTGLLHFSSWPFSLSDSVQPLSLTVQRPLIAVAVSGCSWVTELFWLLFIPFTVYQVRWLPSVCRLPRESDEDFACRVQQIVSLSLGVVATRHTAADRAEYVKRRRCELPAPKSQPLSPTHIQMAQHVKEVLPQVPLSAIHRDLGHTGCVDTTITNFLEGRVTFVAEEEETTGAAEGTSKSRVSRPLPQGFAKKPEDRHLSLQDRKQILYECARRKYLEKFGSVPGEEEEEGARG</sequence>
<evidence type="ECO:0000256" key="6">
    <source>
        <dbReference type="ARBA" id="ARBA00035634"/>
    </source>
</evidence>
<dbReference type="SMART" id="SM00563">
    <property type="entry name" value="PlsC"/>
    <property type="match status" value="1"/>
</dbReference>
<evidence type="ECO:0000259" key="12">
    <source>
        <dbReference type="PROSITE" id="PS51140"/>
    </source>
</evidence>
<evidence type="ECO:0000256" key="11">
    <source>
        <dbReference type="SAM" id="Phobius"/>
    </source>
</evidence>
<keyword evidence="11" id="KW-0812">Transmembrane</keyword>
<reference evidence="14" key="1">
    <citation type="journal article" date="2016" name="Nature">
        <title>Genome evolution in the allotetraploid frog Xenopus laevis.</title>
        <authorList>
            <person name="Session A.M."/>
            <person name="Uno Y."/>
            <person name="Kwon T."/>
            <person name="Chapman J.A."/>
            <person name="Toyoda A."/>
            <person name="Takahashi S."/>
            <person name="Fukui A."/>
            <person name="Hikosaka A."/>
            <person name="Suzuki A."/>
            <person name="Kondo M."/>
            <person name="van Heeringen S.J."/>
            <person name="Quigley I."/>
            <person name="Heinz S."/>
            <person name="Ogino H."/>
            <person name="Ochi H."/>
            <person name="Hellsten U."/>
            <person name="Lyons J.B."/>
            <person name="Simakov O."/>
            <person name="Putnam N."/>
            <person name="Stites J."/>
            <person name="Kuroki Y."/>
            <person name="Tanaka T."/>
            <person name="Michiue T."/>
            <person name="Watanabe M."/>
            <person name="Bogdanovic O."/>
            <person name="Lister R."/>
            <person name="Georgiou G."/>
            <person name="Paranjpe S.S."/>
            <person name="van Kruijsbergen I."/>
            <person name="Shu S."/>
            <person name="Carlson J."/>
            <person name="Kinoshita T."/>
            <person name="Ohta Y."/>
            <person name="Mawaribuchi S."/>
            <person name="Jenkins J."/>
            <person name="Grimwood J."/>
            <person name="Schmutz J."/>
            <person name="Mitros T."/>
            <person name="Mozaffari S.V."/>
            <person name="Suzuki Y."/>
            <person name="Haramoto Y."/>
            <person name="Yamamoto T.S."/>
            <person name="Takagi C."/>
            <person name="Heald R."/>
            <person name="Miller K."/>
            <person name="Haudenschild C."/>
            <person name="Kitzman J."/>
            <person name="Nakayama T."/>
            <person name="Izutsu Y."/>
            <person name="Robert J."/>
            <person name="Fortriede J."/>
            <person name="Burns K."/>
            <person name="Lotay V."/>
            <person name="Karimi K."/>
            <person name="Yasuoka Y."/>
            <person name="Dichmann D.S."/>
            <person name="Flajnik M.F."/>
            <person name="Houston D.W."/>
            <person name="Shendure J."/>
            <person name="DuPasquier L."/>
            <person name="Vize P.D."/>
            <person name="Zorn A.M."/>
            <person name="Ito M."/>
            <person name="Marcotte E.M."/>
            <person name="Wallingford J.B."/>
            <person name="Ito Y."/>
            <person name="Asashima M."/>
            <person name="Ueno N."/>
            <person name="Matsuda Y."/>
            <person name="Veenstra G.J."/>
            <person name="Fujiyama A."/>
            <person name="Harland R.M."/>
            <person name="Taira M."/>
            <person name="Rokhsar D.S."/>
        </authorList>
    </citation>
    <scope>NUCLEOTIDE SEQUENCE [LARGE SCALE GENOMIC DNA]</scope>
    <source>
        <strain evidence="14">J</strain>
    </source>
</reference>
<dbReference type="OMA" id="KFNSWPF"/>
<evidence type="ECO:0000256" key="8">
    <source>
        <dbReference type="ARBA" id="ARBA00035713"/>
    </source>
</evidence>
<evidence type="ECO:0000256" key="10">
    <source>
        <dbReference type="SAM" id="MobiDB-lite"/>
    </source>
</evidence>
<dbReference type="Proteomes" id="UP000694892">
    <property type="component" value="Chromosome 1S"/>
</dbReference>
<dbReference type="SMART" id="SM00546">
    <property type="entry name" value="CUE"/>
    <property type="match status" value="1"/>
</dbReference>
<feature type="region of interest" description="Disordered" evidence="10">
    <location>
        <begin position="342"/>
        <end position="374"/>
    </location>
</feature>
<evidence type="ECO:0000256" key="9">
    <source>
        <dbReference type="ARBA" id="ARBA00054784"/>
    </source>
</evidence>
<gene>
    <name evidence="13" type="ORF">XELAEV_18008653mg</name>
</gene>
<dbReference type="GO" id="GO:0005789">
    <property type="term" value="C:endoplasmic reticulum membrane"/>
    <property type="evidence" value="ECO:0007669"/>
    <property type="project" value="UniProtKB-SubCell"/>
</dbReference>
<dbReference type="FunFam" id="1.10.8.10:FF:000049">
    <property type="entry name" value="ancient ubiquitous protein 1 isoform X2"/>
    <property type="match status" value="1"/>
</dbReference>
<comment type="similarity">
    <text evidence="6">Belongs to the AUP1 family.</text>
</comment>
<evidence type="ECO:0000256" key="3">
    <source>
        <dbReference type="ARBA" id="ARBA00022677"/>
    </source>
</evidence>
<evidence type="ECO:0000256" key="2">
    <source>
        <dbReference type="ARBA" id="ARBA00004502"/>
    </source>
</evidence>
<dbReference type="GO" id="GO:0043130">
    <property type="term" value="F:ubiquitin binding"/>
    <property type="evidence" value="ECO:0007669"/>
    <property type="project" value="InterPro"/>
</dbReference>
<protein>
    <recommendedName>
        <fullName evidence="7">Lipid droplet-regulating VLDL assembly factor AUP1</fullName>
    </recommendedName>
    <alternativeName>
        <fullName evidence="8">Ancient ubiquitous protein 1</fullName>
    </alternativeName>
</protein>
<keyword evidence="11" id="KW-1133">Transmembrane helix</keyword>
<comment type="subcellular location">
    <subcellularLocation>
        <location evidence="1">Endoplasmic reticulum membrane</location>
        <topology evidence="1">Peripheral membrane protein</topology>
    </subcellularLocation>
    <subcellularLocation>
        <location evidence="2">Lipid droplet</location>
    </subcellularLocation>
</comment>
<keyword evidence="4" id="KW-0256">Endoplasmic reticulum</keyword>
<dbReference type="GO" id="GO:0005811">
    <property type="term" value="C:lipid droplet"/>
    <property type="evidence" value="ECO:0007669"/>
    <property type="project" value="UniProtKB-SubCell"/>
</dbReference>
<dbReference type="InterPro" id="IPR003892">
    <property type="entry name" value="CUE"/>
</dbReference>
<dbReference type="PANTHER" id="PTHR15486">
    <property type="entry name" value="ANCIENT UBIQUITOUS PROTEIN"/>
    <property type="match status" value="1"/>
</dbReference>
<evidence type="ECO:0000256" key="1">
    <source>
        <dbReference type="ARBA" id="ARBA00004406"/>
    </source>
</evidence>
<organism evidence="13 14">
    <name type="scientific">Xenopus laevis</name>
    <name type="common">African clawed frog</name>
    <dbReference type="NCBI Taxonomy" id="8355"/>
    <lineage>
        <taxon>Eukaryota</taxon>
        <taxon>Metazoa</taxon>
        <taxon>Chordata</taxon>
        <taxon>Craniata</taxon>
        <taxon>Vertebrata</taxon>
        <taxon>Euteleostomi</taxon>
        <taxon>Amphibia</taxon>
        <taxon>Batrachia</taxon>
        <taxon>Anura</taxon>
        <taxon>Pipoidea</taxon>
        <taxon>Pipidae</taxon>
        <taxon>Xenopodinae</taxon>
        <taxon>Xenopus</taxon>
        <taxon>Xenopus</taxon>
    </lineage>
</organism>
<dbReference type="GO" id="GO:0016746">
    <property type="term" value="F:acyltransferase activity"/>
    <property type="evidence" value="ECO:0007669"/>
    <property type="project" value="InterPro"/>
</dbReference>